<proteinExistence type="predicted"/>
<name>A0ABR9T8L8_9SPHI</name>
<dbReference type="Proteomes" id="UP000618319">
    <property type="component" value="Unassembled WGS sequence"/>
</dbReference>
<organism evidence="2 3">
    <name type="scientific">Sphingobacterium pedocola</name>
    <dbReference type="NCBI Taxonomy" id="2082722"/>
    <lineage>
        <taxon>Bacteria</taxon>
        <taxon>Pseudomonadati</taxon>
        <taxon>Bacteroidota</taxon>
        <taxon>Sphingobacteriia</taxon>
        <taxon>Sphingobacteriales</taxon>
        <taxon>Sphingobacteriaceae</taxon>
        <taxon>Sphingobacterium</taxon>
    </lineage>
</organism>
<dbReference type="EMBL" id="PSKQ01000021">
    <property type="protein sequence ID" value="MBE8721688.1"/>
    <property type="molecule type" value="Genomic_DNA"/>
</dbReference>
<evidence type="ECO:0000313" key="3">
    <source>
        <dbReference type="Proteomes" id="UP000618319"/>
    </source>
</evidence>
<keyword evidence="3" id="KW-1185">Reference proteome</keyword>
<feature type="coiled-coil region" evidence="1">
    <location>
        <begin position="40"/>
        <end position="67"/>
    </location>
</feature>
<protein>
    <submittedName>
        <fullName evidence="2">Uncharacterized protein</fullName>
    </submittedName>
</protein>
<comment type="caution">
    <text evidence="2">The sequence shown here is derived from an EMBL/GenBank/DDBJ whole genome shotgun (WGS) entry which is preliminary data.</text>
</comment>
<keyword evidence="1" id="KW-0175">Coiled coil</keyword>
<dbReference type="RefSeq" id="WP_196939636.1">
    <property type="nucleotide sequence ID" value="NZ_MU158690.1"/>
</dbReference>
<accession>A0ABR9T8L8</accession>
<reference evidence="2 3" key="1">
    <citation type="submission" date="2018-02" db="EMBL/GenBank/DDBJ databases">
        <title>Sphingobacterium KA21.</title>
        <authorList>
            <person name="Vasarhelyi B.M."/>
            <person name="Deshmukh S."/>
            <person name="Balint B."/>
            <person name="Kukolya J."/>
        </authorList>
    </citation>
    <scope>NUCLEOTIDE SEQUENCE [LARGE SCALE GENOMIC DNA]</scope>
    <source>
        <strain evidence="2 3">Ka21</strain>
    </source>
</reference>
<evidence type="ECO:0000313" key="2">
    <source>
        <dbReference type="EMBL" id="MBE8721688.1"/>
    </source>
</evidence>
<evidence type="ECO:0000256" key="1">
    <source>
        <dbReference type="SAM" id="Coils"/>
    </source>
</evidence>
<gene>
    <name evidence="2" type="ORF">C4F40_13260</name>
</gene>
<sequence>MSLHKNTILKEAVLSLAQKEKDKLLVRLINKDKMLLKQLQFQLLEDKSDLEDRIERLKKSLETLLSIAETSVKNIPIYSNYSQLNALLRQASGMINEHEKVTKDKISEIECRLYLLKTSFEKFPKLFEATAISSGLKLQKYAIGRIKNVTGKFDKLHEDIQFDLYAEMEFILGFAMKHGMSY</sequence>